<dbReference type="Pfam" id="PF09805">
    <property type="entry name" value="Nop25"/>
    <property type="match status" value="1"/>
</dbReference>
<dbReference type="AlphaFoldDB" id="A0AAD2E9J4"/>
<organism evidence="7 8">
    <name type="scientific">Fraxinus pennsylvanica</name>
    <dbReference type="NCBI Taxonomy" id="56036"/>
    <lineage>
        <taxon>Eukaryota</taxon>
        <taxon>Viridiplantae</taxon>
        <taxon>Streptophyta</taxon>
        <taxon>Embryophyta</taxon>
        <taxon>Tracheophyta</taxon>
        <taxon>Spermatophyta</taxon>
        <taxon>Magnoliopsida</taxon>
        <taxon>eudicotyledons</taxon>
        <taxon>Gunneridae</taxon>
        <taxon>Pentapetalae</taxon>
        <taxon>asterids</taxon>
        <taxon>lamiids</taxon>
        <taxon>Lamiales</taxon>
        <taxon>Oleaceae</taxon>
        <taxon>Oleeae</taxon>
        <taxon>Fraxinus</taxon>
    </lineage>
</organism>
<feature type="region of interest" description="Disordered" evidence="6">
    <location>
        <begin position="134"/>
        <end position="203"/>
    </location>
</feature>
<dbReference type="PANTHER" id="PTHR14577">
    <property type="entry name" value="NUCLEOLAR PROTEIN 12"/>
    <property type="match status" value="1"/>
</dbReference>
<name>A0AAD2E9J4_9LAMI</name>
<feature type="region of interest" description="Disordered" evidence="6">
    <location>
        <begin position="1"/>
        <end position="21"/>
    </location>
</feature>
<evidence type="ECO:0000256" key="6">
    <source>
        <dbReference type="SAM" id="MobiDB-lite"/>
    </source>
</evidence>
<dbReference type="PANTHER" id="PTHR14577:SF0">
    <property type="entry name" value="NUCLEOLAR PROTEIN 12"/>
    <property type="match status" value="1"/>
</dbReference>
<reference evidence="7" key="1">
    <citation type="submission" date="2023-05" db="EMBL/GenBank/DDBJ databases">
        <authorList>
            <person name="Huff M."/>
        </authorList>
    </citation>
    <scope>NUCLEOTIDE SEQUENCE</scope>
</reference>
<comment type="subcellular location">
    <subcellularLocation>
        <location evidence="1">Nucleus</location>
        <location evidence="1">Nucleolus</location>
    </subcellularLocation>
</comment>
<feature type="compositionally biased region" description="Basic and acidic residues" evidence="6">
    <location>
        <begin position="149"/>
        <end position="161"/>
    </location>
</feature>
<keyword evidence="3 5" id="KW-0175">Coiled coil</keyword>
<feature type="region of interest" description="Disordered" evidence="6">
    <location>
        <begin position="83"/>
        <end position="120"/>
    </location>
</feature>
<evidence type="ECO:0000313" key="7">
    <source>
        <dbReference type="EMBL" id="CAI9783852.1"/>
    </source>
</evidence>
<dbReference type="InterPro" id="IPR019186">
    <property type="entry name" value="Nucleolar_protein_12"/>
</dbReference>
<evidence type="ECO:0000256" key="4">
    <source>
        <dbReference type="ARBA" id="ARBA00023242"/>
    </source>
</evidence>
<gene>
    <name evidence="7" type="ORF">FPE_LOCUS31282</name>
</gene>
<evidence type="ECO:0000313" key="8">
    <source>
        <dbReference type="Proteomes" id="UP000834106"/>
    </source>
</evidence>
<sequence>MEEAVATDEGTAQPLRSRAPHIKKRALKNKSLSISFNEKDLKDYVTGFHKRKKKRRKEALQKQELALRRKRIEARKKRKLERDFAIYGGAAPDSGIGSDGPDEDNEDDEETEPVASIAGTTMYDNGDMQVTVTTSEISRDQENNILEGAKPRYIEGHEKSKQNIIPVSKKLQFKKASKKRSRPKPQSKRDKKKGKKKNTSKRH</sequence>
<evidence type="ECO:0000256" key="3">
    <source>
        <dbReference type="ARBA" id="ARBA00023054"/>
    </source>
</evidence>
<feature type="compositionally biased region" description="Acidic residues" evidence="6">
    <location>
        <begin position="100"/>
        <end position="112"/>
    </location>
</feature>
<evidence type="ECO:0000256" key="5">
    <source>
        <dbReference type="SAM" id="Coils"/>
    </source>
</evidence>
<evidence type="ECO:0008006" key="9">
    <source>
        <dbReference type="Google" id="ProtNLM"/>
    </source>
</evidence>
<dbReference type="EMBL" id="OU503055">
    <property type="protein sequence ID" value="CAI9783852.1"/>
    <property type="molecule type" value="Genomic_DNA"/>
</dbReference>
<proteinExistence type="inferred from homology"/>
<protein>
    <recommendedName>
        <fullName evidence="9">Ribosomal RNA-processing protein 17</fullName>
    </recommendedName>
</protein>
<dbReference type="GO" id="GO:0019843">
    <property type="term" value="F:rRNA binding"/>
    <property type="evidence" value="ECO:0007669"/>
    <property type="project" value="TreeGrafter"/>
</dbReference>
<feature type="coiled-coil region" evidence="5">
    <location>
        <begin position="50"/>
        <end position="82"/>
    </location>
</feature>
<keyword evidence="4" id="KW-0539">Nucleus</keyword>
<evidence type="ECO:0000256" key="1">
    <source>
        <dbReference type="ARBA" id="ARBA00004604"/>
    </source>
</evidence>
<feature type="compositionally biased region" description="Basic residues" evidence="6">
    <location>
        <begin position="171"/>
        <end position="203"/>
    </location>
</feature>
<accession>A0AAD2E9J4</accession>
<keyword evidence="8" id="KW-1185">Reference proteome</keyword>
<comment type="similarity">
    <text evidence="2">Belongs to the RRP17 family.</text>
</comment>
<dbReference type="GO" id="GO:0005730">
    <property type="term" value="C:nucleolus"/>
    <property type="evidence" value="ECO:0007669"/>
    <property type="project" value="UniProtKB-SubCell"/>
</dbReference>
<evidence type="ECO:0000256" key="2">
    <source>
        <dbReference type="ARBA" id="ARBA00007175"/>
    </source>
</evidence>
<dbReference type="Proteomes" id="UP000834106">
    <property type="component" value="Chromosome 20"/>
</dbReference>